<sequence>MASANPFEAEMQRRGVGTDSTDAEIQREVDAARRTLDQVDGRHSESVKATESNTANAQGEKNANGTNPFAAELQRRERTTERDSRQSGDGASLMEQAGRDFVSGAKSFAGGVIDVVGMPADLANSALEAVGAPSIPGGANDLRALASDYGIAYQRGNEPETVGNRASRILGGSAIPYAGVASRGAQLARGAIAGTGLLDDAARTLATRPGATAAAELTSVAGATAGGEVGEAVAPNSEVAEALGELVGGFAPAAVSNGPAMQLARGAGRAAKAGAVPFTKAGGRVRAARRLQRAAADPEAASTRVAGEDTLSEAPLSPARRSGDKRLMGIERTAADENPELDAKLSDDLTTANRVTREAATDLDGDPARARDILEQQRAALLDELDQRAAEAAQKADDAIQRLDPGATQRDISEVARTRVETALDDARRTEAELWGQVNRDAPATLSATRRTLRGELGQRSRFDDPEDVPSWLTRAAEETDSQILGPDGQPTGGENVTFGDVHALRQRVGSALAEERAKPAPNRNKIRILANVSDSLLNDMAAAEGQGDALDTALSYSRELNRKFRRGAVGRLLGFERRGGPAVDPADTLRKIVSGQASGTQVREFLDAVPDAGEDVASYLKAAFLAQASDGGTVNPRAARAFRRKHAEVLDQLPELKSELSNADHMARAAKRLQSRATNAKRLAFNRAKSRAALYLDGPPGDEWDRVLRSKEPKKAATALVRKVRGDRKAKQGLKSSFIDHLIRRSELGDTAQDGERFVSGKRLKRLMLGHGDTMDALGFTGAEKRRLNKVANTFERIEAKPSSGEPVIDDTPSEWLSLLARYLGARSGQHMADGMGSSLVMAQHFSQRAQRILGKLTRDKAAELVTASVDDPELFRALLASPTSMKTKEAKNAAKRINAWLASPASQMAAAGDGADDGDTEGRTWKELQAEAKRRGLPAKGSKRELKEHLNAE</sequence>
<dbReference type="EMBL" id="MN079144">
    <property type="protein sequence ID" value="QEA06451.1"/>
    <property type="molecule type" value="Genomic_DNA"/>
</dbReference>
<feature type="compositionally biased region" description="Basic and acidic residues" evidence="2">
    <location>
        <begin position="73"/>
        <end position="86"/>
    </location>
</feature>
<feature type="region of interest" description="Disordered" evidence="2">
    <location>
        <begin position="293"/>
        <end position="323"/>
    </location>
</feature>
<feature type="compositionally biased region" description="Basic and acidic residues" evidence="2">
    <location>
        <begin position="944"/>
        <end position="955"/>
    </location>
</feature>
<feature type="compositionally biased region" description="Polar residues" evidence="2">
    <location>
        <begin position="49"/>
        <end position="67"/>
    </location>
</feature>
<organism evidence="3">
    <name type="scientific">uncultured organism</name>
    <dbReference type="NCBI Taxonomy" id="155900"/>
    <lineage>
        <taxon>unclassified sequences</taxon>
        <taxon>environmental samples</taxon>
    </lineage>
</organism>
<name>A0A5B8RCY5_9ZZZZ</name>
<feature type="coiled-coil region" evidence="1">
    <location>
        <begin position="371"/>
        <end position="402"/>
    </location>
</feature>
<feature type="compositionally biased region" description="Basic and acidic residues" evidence="2">
    <location>
        <begin position="922"/>
        <end position="936"/>
    </location>
</feature>
<protein>
    <recommendedName>
        <fullName evidence="4">SAP domain-containing protein</fullName>
    </recommendedName>
</protein>
<feature type="region of interest" description="Disordered" evidence="2">
    <location>
        <begin position="1"/>
        <end position="95"/>
    </location>
</feature>
<evidence type="ECO:0000313" key="3">
    <source>
        <dbReference type="EMBL" id="QEA06451.1"/>
    </source>
</evidence>
<proteinExistence type="predicted"/>
<evidence type="ECO:0000256" key="2">
    <source>
        <dbReference type="SAM" id="MobiDB-lite"/>
    </source>
</evidence>
<feature type="compositionally biased region" description="Basic and acidic residues" evidence="2">
    <location>
        <begin position="24"/>
        <end position="48"/>
    </location>
</feature>
<dbReference type="AlphaFoldDB" id="A0A5B8RCY5"/>
<evidence type="ECO:0008006" key="4">
    <source>
        <dbReference type="Google" id="ProtNLM"/>
    </source>
</evidence>
<gene>
    <name evidence="3" type="ORF">KBTEX_02789</name>
</gene>
<feature type="region of interest" description="Disordered" evidence="2">
    <location>
        <begin position="910"/>
        <end position="955"/>
    </location>
</feature>
<accession>A0A5B8RCY5</accession>
<reference evidence="3" key="1">
    <citation type="submission" date="2019-06" db="EMBL/GenBank/DDBJ databases">
        <authorList>
            <person name="Murdoch R.W."/>
            <person name="Fathepure B."/>
        </authorList>
    </citation>
    <scope>NUCLEOTIDE SEQUENCE</scope>
</reference>
<keyword evidence="1" id="KW-0175">Coiled coil</keyword>
<evidence type="ECO:0000256" key="1">
    <source>
        <dbReference type="SAM" id="Coils"/>
    </source>
</evidence>